<dbReference type="EMBL" id="PDUD01000049">
    <property type="protein sequence ID" value="PHN01804.1"/>
    <property type="molecule type" value="Genomic_DNA"/>
</dbReference>
<protein>
    <submittedName>
        <fullName evidence="2">Uncharacterized protein</fullName>
    </submittedName>
</protein>
<gene>
    <name evidence="2" type="ORF">CRP01_35570</name>
</gene>
<evidence type="ECO:0000313" key="2">
    <source>
        <dbReference type="EMBL" id="PHN01804.1"/>
    </source>
</evidence>
<dbReference type="SUPFAM" id="SSF52540">
    <property type="entry name" value="P-loop containing nucleoside triphosphate hydrolases"/>
    <property type="match status" value="1"/>
</dbReference>
<evidence type="ECO:0000313" key="3">
    <source>
        <dbReference type="Proteomes" id="UP000223913"/>
    </source>
</evidence>
<evidence type="ECO:0000256" key="1">
    <source>
        <dbReference type="SAM" id="Coils"/>
    </source>
</evidence>
<dbReference type="Proteomes" id="UP000223913">
    <property type="component" value="Unassembled WGS sequence"/>
</dbReference>
<dbReference type="OrthoDB" id="9757917at2"/>
<name>A0A2D0MZV5_FLAN2</name>
<dbReference type="InterPro" id="IPR027417">
    <property type="entry name" value="P-loop_NTPase"/>
</dbReference>
<proteinExistence type="predicted"/>
<sequence length="1196" mass="138307">MDRQNKSNTERRGFEAFDFVMPLPLPDDVVDIFQLANGRPEMAVSLLEELVRGKLSQELSTDFKTVKWAFEQSVELQNRTRLYGGHWLWLGFPFIQVAKADRAFIAPLWLWPLQLKAPTDTREGWLLETAPDTPPQLNPRLDAIFREQLGWEDAAPWWQSAGGELNSLSELSSLVSVLVDKMQIDSYSQSVSISPWSAGAFLPAGQDGRKLIWSGLMGIFPPSFPEAAAAQDLPPEKKGEKTIEHSFGLLERDPWQETAFQLTRTNRGTLVHGAAKSGKSTLLKDMLVNALSRGERCLVLSDRMEVLKGVQEGLAEIGLQELVVLFHQVRDESGLVLQLIRNSAKQKKKSTFAANTFRQQLGKLDKLKIQLDRAYRAANKKILGPYTWTQVSGLYLAAARLESKALLGSQLNAQDFDLGFERYQLLRDKLDYSQALFNEIRTLNHPLTVLNAGIFVHQEKEEARSFIFARMGEITEAATTLQHRFILEQNDYGDRLVESYEQFYRQLNEQTRSLYEKVNTYRKTFGRDPLESTKTTLKLYARFSDKFRRTLAAKEDLARSYQELEKTLKDRPYFHHDFLPLTERHLLGKLSSNLESLQNQLRAWREQLGQSVQDELLRLSSKTVHAELPGYQRIEELETDLDLLVEGLNDSGLFQLPLENKNLTLPKRQRFLEEILEKMDLLRFNMRDFDRFYEWQRYWFGLPAEARRIITALVKVKPDDWPAAFSSWYLHHQLLHTADPNLPEKESELEDFVTGLHQLRRQLPDQIRDHWADRRAGILHQLKKERRPLYDYLTAKKDQGRRLSLHTFKEALSSFFPVILSSPLSDYPFLDPERGYDLILVDEAHTLSTDLLRVWEQKCRRMVLFQNPAYGNLELAEWARRQAWPQIELGGDYSERLPNIQLEEVEGRYNSRQSINDEEARKLLSLLNTVEENPQRTLPKLSIVCFTRPQRNLILQYLDRIKRQRLAGFEKVQQLERNGLGVYVPDELYGLTTDLLIVSCTYGRTGAADQLTTDIQNLDHIITPGLVPLLRSRAREGQIILHSIPEEDLYRLSRDRSDRNTVQLARWLLRLRAEPVDAPPQRGEEDPVHPLAAEIAWHVADQVRTDRLAFAVPFQRANLPLTVTPLREEGRLALLLNGYLAETPFASYEWEWNQRRALEAEGYRIYPVWSVSWWKRPEQAAAEFAQMVNTSGEEEE</sequence>
<dbReference type="AlphaFoldDB" id="A0A2D0MZV5"/>
<comment type="caution">
    <text evidence="2">The sequence shown here is derived from an EMBL/GenBank/DDBJ whole genome shotgun (WGS) entry which is preliminary data.</text>
</comment>
<keyword evidence="3" id="KW-1185">Reference proteome</keyword>
<accession>A0A2D0MZV5</accession>
<dbReference type="RefSeq" id="WP_143473686.1">
    <property type="nucleotide sequence ID" value="NZ_PDUD01000049.1"/>
</dbReference>
<keyword evidence="1" id="KW-0175">Coiled coil</keyword>
<feature type="coiled-coil region" evidence="1">
    <location>
        <begin position="587"/>
        <end position="614"/>
    </location>
</feature>
<reference evidence="2 3" key="1">
    <citation type="submission" date="2017-10" db="EMBL/GenBank/DDBJ databases">
        <title>The draft genome sequence of Lewinella nigricans NBRC 102662.</title>
        <authorList>
            <person name="Wang K."/>
        </authorList>
    </citation>
    <scope>NUCLEOTIDE SEQUENCE [LARGE SCALE GENOMIC DNA]</scope>
    <source>
        <strain evidence="2 3">NBRC 102662</strain>
    </source>
</reference>
<organism evidence="2 3">
    <name type="scientific">Flavilitoribacter nigricans (strain ATCC 23147 / DSM 23189 / NBRC 102662 / NCIMB 1420 / SS-2)</name>
    <name type="common">Lewinella nigricans</name>
    <dbReference type="NCBI Taxonomy" id="1122177"/>
    <lineage>
        <taxon>Bacteria</taxon>
        <taxon>Pseudomonadati</taxon>
        <taxon>Bacteroidota</taxon>
        <taxon>Saprospiria</taxon>
        <taxon>Saprospirales</taxon>
        <taxon>Lewinellaceae</taxon>
        <taxon>Flavilitoribacter</taxon>
    </lineage>
</organism>